<feature type="domain" description="Cyclic nucleotide-binding" evidence="4">
    <location>
        <begin position="13"/>
        <end position="134"/>
    </location>
</feature>
<dbReference type="Pfam" id="PF00027">
    <property type="entry name" value="cNMP_binding"/>
    <property type="match status" value="1"/>
</dbReference>
<dbReference type="SMART" id="SM00100">
    <property type="entry name" value="cNMP"/>
    <property type="match status" value="1"/>
</dbReference>
<dbReference type="Pfam" id="PF13545">
    <property type="entry name" value="HTH_Crp_2"/>
    <property type="match status" value="1"/>
</dbReference>
<keyword evidence="1" id="KW-0805">Transcription regulation</keyword>
<dbReference type="InterPro" id="IPR012318">
    <property type="entry name" value="HTH_CRP"/>
</dbReference>
<dbReference type="SUPFAM" id="SSF51206">
    <property type="entry name" value="cAMP-binding domain-like"/>
    <property type="match status" value="1"/>
</dbReference>
<name>A0A0C5PK95_LATSK</name>
<dbReference type="InterPro" id="IPR036388">
    <property type="entry name" value="WH-like_DNA-bd_sf"/>
</dbReference>
<evidence type="ECO:0000259" key="5">
    <source>
        <dbReference type="PROSITE" id="PS51063"/>
    </source>
</evidence>
<organism evidence="6">
    <name type="scientific">Latilactobacillus sakei</name>
    <name type="common">Lactobacillus sakei</name>
    <dbReference type="NCBI Taxonomy" id="1599"/>
    <lineage>
        <taxon>Bacteria</taxon>
        <taxon>Bacillati</taxon>
        <taxon>Bacillota</taxon>
        <taxon>Bacilli</taxon>
        <taxon>Lactobacillales</taxon>
        <taxon>Lactobacillaceae</taxon>
        <taxon>Latilactobacillus</taxon>
    </lineage>
</organism>
<proteinExistence type="predicted"/>
<reference evidence="6" key="1">
    <citation type="submission" date="2013-08" db="EMBL/GenBank/DDBJ databases">
        <title>Genetic Structure of Residential Plasmids in Lactobacillus sakei KCA311.</title>
        <authorList>
            <person name="Woo D.R."/>
            <person name="Ahn C."/>
        </authorList>
    </citation>
    <scope>NUCLEOTIDE SEQUENCE</scope>
    <source>
        <strain evidence="6">KCA311</strain>
        <plasmid evidence="6">pKCA54</plasmid>
    </source>
</reference>
<dbReference type="PROSITE" id="PS50042">
    <property type="entry name" value="CNMP_BINDING_3"/>
    <property type="match status" value="1"/>
</dbReference>
<dbReference type="InterPro" id="IPR036390">
    <property type="entry name" value="WH_DNA-bd_sf"/>
</dbReference>
<dbReference type="GO" id="GO:0003677">
    <property type="term" value="F:DNA binding"/>
    <property type="evidence" value="ECO:0007669"/>
    <property type="project" value="UniProtKB-KW"/>
</dbReference>
<dbReference type="InterPro" id="IPR000595">
    <property type="entry name" value="cNMP-bd_dom"/>
</dbReference>
<evidence type="ECO:0000256" key="1">
    <source>
        <dbReference type="ARBA" id="ARBA00023015"/>
    </source>
</evidence>
<dbReference type="CDD" id="cd00038">
    <property type="entry name" value="CAP_ED"/>
    <property type="match status" value="1"/>
</dbReference>
<keyword evidence="6" id="KW-0614">Plasmid</keyword>
<dbReference type="AlphaFoldDB" id="A0A0C5PK95"/>
<dbReference type="PANTHER" id="PTHR24567">
    <property type="entry name" value="CRP FAMILY TRANSCRIPTIONAL REGULATORY PROTEIN"/>
    <property type="match status" value="1"/>
</dbReference>
<dbReference type="GO" id="GO:0005829">
    <property type="term" value="C:cytosol"/>
    <property type="evidence" value="ECO:0007669"/>
    <property type="project" value="TreeGrafter"/>
</dbReference>
<protein>
    <submittedName>
        <fullName evidence="6">Transcriptional regulator</fullName>
    </submittedName>
</protein>
<keyword evidence="2" id="KW-0238">DNA-binding</keyword>
<geneLocation type="plasmid" evidence="6">
    <name>pKCA54</name>
</geneLocation>
<dbReference type="SUPFAM" id="SSF46785">
    <property type="entry name" value="Winged helix' DNA-binding domain"/>
    <property type="match status" value="1"/>
</dbReference>
<dbReference type="EMBL" id="KF559312">
    <property type="protein sequence ID" value="AJQ16910.1"/>
    <property type="molecule type" value="Genomic_DNA"/>
</dbReference>
<sequence length="213" mass="24112">MHSKMDCISRSPLFAPLSPTIKTKLITVTHHRKFFQKGQLIRQPLDHQEGMLILDEGTAKVYALADNGKEKIIDLLHTGDVVGQRWLFAPHENQGYIQATSDAWVCSIQYADFQQLLGESANLSLAMINNLGNQLIEVEKNQMRRDLLDAKDRLMAYLRDVAVESGQVVFELPLKKKELANILGITPETLSRQFKQLALEGKIIVNNRQITMC</sequence>
<evidence type="ECO:0000256" key="3">
    <source>
        <dbReference type="ARBA" id="ARBA00023163"/>
    </source>
</evidence>
<dbReference type="Gene3D" id="1.10.10.10">
    <property type="entry name" value="Winged helix-like DNA-binding domain superfamily/Winged helix DNA-binding domain"/>
    <property type="match status" value="1"/>
</dbReference>
<dbReference type="PANTHER" id="PTHR24567:SF28">
    <property type="entry name" value="LISTERIOLYSIN REGULATORY PROTEIN"/>
    <property type="match status" value="1"/>
</dbReference>
<dbReference type="PRINTS" id="PR00034">
    <property type="entry name" value="HTHCRP"/>
</dbReference>
<dbReference type="PROSITE" id="PS51063">
    <property type="entry name" value="HTH_CRP_2"/>
    <property type="match status" value="1"/>
</dbReference>
<dbReference type="SMART" id="SM00419">
    <property type="entry name" value="HTH_CRP"/>
    <property type="match status" value="1"/>
</dbReference>
<keyword evidence="3" id="KW-0804">Transcription</keyword>
<dbReference type="InterPro" id="IPR014710">
    <property type="entry name" value="RmlC-like_jellyroll"/>
</dbReference>
<dbReference type="InterPro" id="IPR050397">
    <property type="entry name" value="Env_Response_Regulators"/>
</dbReference>
<feature type="domain" description="HTH crp-type" evidence="5">
    <location>
        <begin position="148"/>
        <end position="213"/>
    </location>
</feature>
<evidence type="ECO:0000313" key="6">
    <source>
        <dbReference type="EMBL" id="AJQ16910.1"/>
    </source>
</evidence>
<dbReference type="GO" id="GO:0003700">
    <property type="term" value="F:DNA-binding transcription factor activity"/>
    <property type="evidence" value="ECO:0007669"/>
    <property type="project" value="TreeGrafter"/>
</dbReference>
<accession>A0A0C5PK95</accession>
<evidence type="ECO:0000259" key="4">
    <source>
        <dbReference type="PROSITE" id="PS50042"/>
    </source>
</evidence>
<dbReference type="InterPro" id="IPR018490">
    <property type="entry name" value="cNMP-bd_dom_sf"/>
</dbReference>
<evidence type="ECO:0000256" key="2">
    <source>
        <dbReference type="ARBA" id="ARBA00023125"/>
    </source>
</evidence>
<dbReference type="Gene3D" id="2.60.120.10">
    <property type="entry name" value="Jelly Rolls"/>
    <property type="match status" value="1"/>
</dbReference>